<feature type="domain" description="HTH lacI-type" evidence="4">
    <location>
        <begin position="2"/>
        <end position="56"/>
    </location>
</feature>
<dbReference type="Pfam" id="PF00356">
    <property type="entry name" value="LacI"/>
    <property type="match status" value="1"/>
</dbReference>
<keyword evidence="3" id="KW-0804">Transcription</keyword>
<dbReference type="InterPro" id="IPR000843">
    <property type="entry name" value="HTH_LacI"/>
</dbReference>
<dbReference type="SUPFAM" id="SSF53822">
    <property type="entry name" value="Periplasmic binding protein-like I"/>
    <property type="match status" value="1"/>
</dbReference>
<dbReference type="InterPro" id="IPR001761">
    <property type="entry name" value="Peripla_BP/Lac1_sug-bd_dom"/>
</dbReference>
<dbReference type="PROSITE" id="PS50932">
    <property type="entry name" value="HTH_LACI_2"/>
    <property type="match status" value="1"/>
</dbReference>
<dbReference type="EMBL" id="BMMQ01000004">
    <property type="protein sequence ID" value="GGO63862.1"/>
    <property type="molecule type" value="Genomic_DNA"/>
</dbReference>
<evidence type="ECO:0000256" key="2">
    <source>
        <dbReference type="ARBA" id="ARBA00023125"/>
    </source>
</evidence>
<dbReference type="Proteomes" id="UP000638043">
    <property type="component" value="Unassembled WGS sequence"/>
</dbReference>
<dbReference type="InterPro" id="IPR028082">
    <property type="entry name" value="Peripla_BP_I"/>
</dbReference>
<name>A0ABQ2N279_9MICO</name>
<dbReference type="PRINTS" id="PR00036">
    <property type="entry name" value="HTHLACI"/>
</dbReference>
<gene>
    <name evidence="5" type="ORF">GCM10010910_17410</name>
</gene>
<dbReference type="CDD" id="cd06267">
    <property type="entry name" value="PBP1_LacI_sugar_binding-like"/>
    <property type="match status" value="1"/>
</dbReference>
<dbReference type="PANTHER" id="PTHR30146">
    <property type="entry name" value="LACI-RELATED TRANSCRIPTIONAL REPRESSOR"/>
    <property type="match status" value="1"/>
</dbReference>
<evidence type="ECO:0000259" key="4">
    <source>
        <dbReference type="PROSITE" id="PS50932"/>
    </source>
</evidence>
<dbReference type="SUPFAM" id="SSF47413">
    <property type="entry name" value="lambda repressor-like DNA-binding domains"/>
    <property type="match status" value="1"/>
</dbReference>
<dbReference type="Pfam" id="PF00532">
    <property type="entry name" value="Peripla_BP_1"/>
    <property type="match status" value="1"/>
</dbReference>
<proteinExistence type="predicted"/>
<evidence type="ECO:0000256" key="3">
    <source>
        <dbReference type="ARBA" id="ARBA00023163"/>
    </source>
</evidence>
<keyword evidence="1" id="KW-0805">Transcription regulation</keyword>
<evidence type="ECO:0000313" key="5">
    <source>
        <dbReference type="EMBL" id="GGO63862.1"/>
    </source>
</evidence>
<dbReference type="InterPro" id="IPR010982">
    <property type="entry name" value="Lambda_DNA-bd_dom_sf"/>
</dbReference>
<accession>A0ABQ2N279</accession>
<comment type="caution">
    <text evidence="5">The sequence shown here is derived from an EMBL/GenBank/DDBJ whole genome shotgun (WGS) entry which is preliminary data.</text>
</comment>
<evidence type="ECO:0000256" key="1">
    <source>
        <dbReference type="ARBA" id="ARBA00023015"/>
    </source>
</evidence>
<dbReference type="SMART" id="SM00354">
    <property type="entry name" value="HTH_LACI"/>
    <property type="match status" value="1"/>
</dbReference>
<evidence type="ECO:0000313" key="6">
    <source>
        <dbReference type="Proteomes" id="UP000638043"/>
    </source>
</evidence>
<organism evidence="5 6">
    <name type="scientific">Microbacterium nanhaiense</name>
    <dbReference type="NCBI Taxonomy" id="1301026"/>
    <lineage>
        <taxon>Bacteria</taxon>
        <taxon>Bacillati</taxon>
        <taxon>Actinomycetota</taxon>
        <taxon>Actinomycetes</taxon>
        <taxon>Micrococcales</taxon>
        <taxon>Microbacteriaceae</taxon>
        <taxon>Microbacterium</taxon>
    </lineage>
</organism>
<dbReference type="Gene3D" id="1.10.260.40">
    <property type="entry name" value="lambda repressor-like DNA-binding domains"/>
    <property type="match status" value="1"/>
</dbReference>
<protein>
    <submittedName>
        <fullName evidence="5">LacI family transcriptional regulator</fullName>
    </submittedName>
</protein>
<dbReference type="Gene3D" id="3.40.50.2300">
    <property type="match status" value="2"/>
</dbReference>
<sequence>MATIADVARLAGVSKSTVSRALSRPEMLLPETVATVHEAAEKLGYVANSAARFLAGGRTGVVALVVPTLDNSFFAPIIGGAQARADAEGRQVTVAVHSFAAGDSLTTFGRLARQVDGFIIVAPGGSDDIVRAAATKPAVLVDREIDGMSSAVADTAAAFTLVVEHFARTGRRRLVYVGGPGGSWQDAQRTAAVRAAAARVGASLEVVGPYPPTFAAGAEAARRVRELRPDAVIPYATALGLGIQHVSLVAGETPPAVSSERAIVEALGLTDVPAIDVDGRVLGDVAARLLSQRIQDPAGDPNRVRLSVPVTWGA</sequence>
<dbReference type="RefSeq" id="WP_188700993.1">
    <property type="nucleotide sequence ID" value="NZ_BMMQ01000004.1"/>
</dbReference>
<dbReference type="CDD" id="cd01392">
    <property type="entry name" value="HTH_LacI"/>
    <property type="match status" value="1"/>
</dbReference>
<dbReference type="PANTHER" id="PTHR30146:SF138">
    <property type="entry name" value="TRANSCRIPTIONAL REGULATORY PROTEIN"/>
    <property type="match status" value="1"/>
</dbReference>
<reference evidence="6" key="1">
    <citation type="journal article" date="2019" name="Int. J. Syst. Evol. Microbiol.">
        <title>The Global Catalogue of Microorganisms (GCM) 10K type strain sequencing project: providing services to taxonomists for standard genome sequencing and annotation.</title>
        <authorList>
            <consortium name="The Broad Institute Genomics Platform"/>
            <consortium name="The Broad Institute Genome Sequencing Center for Infectious Disease"/>
            <person name="Wu L."/>
            <person name="Ma J."/>
        </authorList>
    </citation>
    <scope>NUCLEOTIDE SEQUENCE [LARGE SCALE GENOMIC DNA]</scope>
    <source>
        <strain evidence="6">CGMCC 4.7181</strain>
    </source>
</reference>
<keyword evidence="2" id="KW-0238">DNA-binding</keyword>
<dbReference type="PROSITE" id="PS00356">
    <property type="entry name" value="HTH_LACI_1"/>
    <property type="match status" value="1"/>
</dbReference>
<keyword evidence="6" id="KW-1185">Reference proteome</keyword>